<gene>
    <name evidence="8" type="primary">metQ_4</name>
    <name evidence="8" type="ORF">ab3b_02304</name>
</gene>
<comment type="caution">
    <text evidence="8">The sequence shown here is derived from an EMBL/GenBank/DDBJ whole genome shotgun (WGS) entry which is preliminary data.</text>
</comment>
<dbReference type="RefSeq" id="WP_043941969.1">
    <property type="nucleotide sequence ID" value="NZ_JARXOD010000009.1"/>
</dbReference>
<evidence type="ECO:0000313" key="9">
    <source>
        <dbReference type="Proteomes" id="UP000032289"/>
    </source>
</evidence>
<comment type="similarity">
    <text evidence="6">Belongs to the nlpA lipoprotein family.</text>
</comment>
<evidence type="ECO:0000256" key="7">
    <source>
        <dbReference type="SAM" id="SignalP"/>
    </source>
</evidence>
<dbReference type="PIRSF" id="PIRSF002854">
    <property type="entry name" value="MetQ"/>
    <property type="match status" value="1"/>
</dbReference>
<dbReference type="Gene3D" id="3.40.190.10">
    <property type="entry name" value="Periplasmic binding protein-like II"/>
    <property type="match status" value="2"/>
</dbReference>
<keyword evidence="3" id="KW-0472">Membrane</keyword>
<evidence type="ECO:0000256" key="4">
    <source>
        <dbReference type="ARBA" id="ARBA00023139"/>
    </source>
</evidence>
<dbReference type="GO" id="GO:0016020">
    <property type="term" value="C:membrane"/>
    <property type="evidence" value="ECO:0007669"/>
    <property type="project" value="UniProtKB-SubCell"/>
</dbReference>
<accession>A0A0D1JEU7</accession>
<organism evidence="8 9">
    <name type="scientific">Weissella cibaria</name>
    <dbReference type="NCBI Taxonomy" id="137591"/>
    <lineage>
        <taxon>Bacteria</taxon>
        <taxon>Bacillati</taxon>
        <taxon>Bacillota</taxon>
        <taxon>Bacilli</taxon>
        <taxon>Lactobacillales</taxon>
        <taxon>Lactobacillaceae</taxon>
        <taxon>Weissella</taxon>
    </lineage>
</organism>
<dbReference type="PATRIC" id="fig|137591.24.peg.2257"/>
<keyword evidence="4" id="KW-0564">Palmitate</keyword>
<dbReference type="AlphaFoldDB" id="A0A0D1JEU7"/>
<keyword evidence="2 7" id="KW-0732">Signal</keyword>
<evidence type="ECO:0000256" key="2">
    <source>
        <dbReference type="ARBA" id="ARBA00022729"/>
    </source>
</evidence>
<dbReference type="EMBL" id="JWHT01000068">
    <property type="protein sequence ID" value="KIU19988.1"/>
    <property type="molecule type" value="Genomic_DNA"/>
</dbReference>
<feature type="signal peptide" evidence="7">
    <location>
        <begin position="1"/>
        <end position="22"/>
    </location>
</feature>
<comment type="subcellular location">
    <subcellularLocation>
        <location evidence="1">Membrane</location>
        <topology evidence="1">Lipid-anchor</topology>
    </subcellularLocation>
</comment>
<name>A0A0D1JEU7_9LACO</name>
<feature type="chain" id="PRO_5039606347" description="Lipoprotein" evidence="7">
    <location>
        <begin position="23"/>
        <end position="276"/>
    </location>
</feature>
<dbReference type="Proteomes" id="UP000032289">
    <property type="component" value="Unassembled WGS sequence"/>
</dbReference>
<keyword evidence="5 6" id="KW-0449">Lipoprotein</keyword>
<proteinExistence type="inferred from homology"/>
<evidence type="ECO:0000313" key="8">
    <source>
        <dbReference type="EMBL" id="KIU19988.1"/>
    </source>
</evidence>
<sequence length="276" mass="30255">MHKVKLGLLVASALVTAGVGVAAQEQGVLAADNKTVTVGVVGDTARELWENIGQRVKKEYGITIKLKEFNDYVKPNQALVDGSLDLNAFQTKIFFDDQNKKMGSKLTSIGKTVIVPMRLYSLKADKLSDIKSGATIAVPNDATNEQRALNVLVQAKLIKYNTKVTDPTAKDITWNPKKLNIKEVDAGQAVSALKTTDAAVINGNFAHDAKLADKDILLTQNLKKNVDPYINLIAARKTEANKKVYKQIVKVYQTAETKAEIKKLFGNSQYPAWNLK</sequence>
<dbReference type="PANTHER" id="PTHR30429">
    <property type="entry name" value="D-METHIONINE-BINDING LIPOPROTEIN METQ"/>
    <property type="match status" value="1"/>
</dbReference>
<dbReference type="SUPFAM" id="SSF53850">
    <property type="entry name" value="Periplasmic binding protein-like II"/>
    <property type="match status" value="1"/>
</dbReference>
<evidence type="ECO:0000256" key="1">
    <source>
        <dbReference type="ARBA" id="ARBA00004635"/>
    </source>
</evidence>
<evidence type="ECO:0000256" key="5">
    <source>
        <dbReference type="ARBA" id="ARBA00023288"/>
    </source>
</evidence>
<protein>
    <recommendedName>
        <fullName evidence="6">Lipoprotein</fullName>
    </recommendedName>
</protein>
<reference evidence="8 9" key="1">
    <citation type="journal article" date="2015" name="Microbiology (Mosc.)">
        <title>Genomics of the Weissella cibaria species with an examination of its metabolic traits.</title>
        <authorList>
            <person name="Lynch K.M."/>
            <person name="Lucid A."/>
            <person name="Arendt E.K."/>
            <person name="Sleator R.D."/>
            <person name="Lucey B."/>
            <person name="Coffey A."/>
        </authorList>
    </citation>
    <scope>NUCLEOTIDE SEQUENCE [LARGE SCALE GENOMIC DNA]</scope>
    <source>
        <strain evidence="8 9">AB3b</strain>
    </source>
</reference>
<evidence type="ECO:0000256" key="3">
    <source>
        <dbReference type="ARBA" id="ARBA00023136"/>
    </source>
</evidence>
<dbReference type="Pfam" id="PF03180">
    <property type="entry name" value="Lipoprotein_9"/>
    <property type="match status" value="1"/>
</dbReference>
<evidence type="ECO:0000256" key="6">
    <source>
        <dbReference type="PIRNR" id="PIRNR002854"/>
    </source>
</evidence>
<dbReference type="PANTHER" id="PTHR30429:SF3">
    <property type="entry name" value="LIPOPROTEIN"/>
    <property type="match status" value="1"/>
</dbReference>
<dbReference type="InterPro" id="IPR004872">
    <property type="entry name" value="Lipoprotein_NlpA"/>
</dbReference>